<feature type="binding site" evidence="10">
    <location>
        <begin position="7"/>
        <end position="12"/>
    </location>
    <ligand>
        <name>substrate</name>
    </ligand>
</feature>
<keyword evidence="5 10" id="KW-0378">Hydrolase</keyword>
<dbReference type="InterPro" id="IPR002637">
    <property type="entry name" value="RdgB/HAM1"/>
</dbReference>
<dbReference type="GO" id="GO:0046872">
    <property type="term" value="F:metal ion binding"/>
    <property type="evidence" value="ECO:0007669"/>
    <property type="project" value="UniProtKB-KW"/>
</dbReference>
<evidence type="ECO:0000256" key="5">
    <source>
        <dbReference type="ARBA" id="ARBA00022801"/>
    </source>
</evidence>
<evidence type="ECO:0000256" key="11">
    <source>
        <dbReference type="RuleBase" id="RU003781"/>
    </source>
</evidence>
<sequence length="199" mass="22597">MRLIVATHNINKIKEIREILSDFDIEISSMAEIGIQEEIPETGKTIEENALVKARALKNKTEGLIMADDTGLFVDYLNGNPGVYSARFAGENATYEDNNMKLLKMLEGVPFDKRTAHFKTVIALLNKDKETVIEGRLDGRILYKQRGKNGFGYDPIFYVDEAKKTLAEMTLEEKNTISHRARALNKLKSYLYKTMGDKE</sequence>
<evidence type="ECO:0000256" key="10">
    <source>
        <dbReference type="HAMAP-Rule" id="MF_01405"/>
    </source>
</evidence>
<dbReference type="SUPFAM" id="SSF52972">
    <property type="entry name" value="ITPase-like"/>
    <property type="match status" value="1"/>
</dbReference>
<comment type="catalytic activity">
    <reaction evidence="9 10">
        <text>XTP + H2O = XMP + diphosphate + H(+)</text>
        <dbReference type="Rhea" id="RHEA:28610"/>
        <dbReference type="ChEBI" id="CHEBI:15377"/>
        <dbReference type="ChEBI" id="CHEBI:15378"/>
        <dbReference type="ChEBI" id="CHEBI:33019"/>
        <dbReference type="ChEBI" id="CHEBI:57464"/>
        <dbReference type="ChEBI" id="CHEBI:61314"/>
        <dbReference type="EC" id="3.6.1.66"/>
    </reaction>
</comment>
<comment type="catalytic activity">
    <reaction evidence="8 10">
        <text>dITP + H2O = dIMP + diphosphate + H(+)</text>
        <dbReference type="Rhea" id="RHEA:28342"/>
        <dbReference type="ChEBI" id="CHEBI:15377"/>
        <dbReference type="ChEBI" id="CHEBI:15378"/>
        <dbReference type="ChEBI" id="CHEBI:33019"/>
        <dbReference type="ChEBI" id="CHEBI:61194"/>
        <dbReference type="ChEBI" id="CHEBI:61382"/>
        <dbReference type="EC" id="3.6.1.66"/>
    </reaction>
</comment>
<dbReference type="GO" id="GO:0000166">
    <property type="term" value="F:nucleotide binding"/>
    <property type="evidence" value="ECO:0007669"/>
    <property type="project" value="UniProtKB-KW"/>
</dbReference>
<feature type="binding site" evidence="10">
    <location>
        <position position="174"/>
    </location>
    <ligand>
        <name>substrate</name>
    </ligand>
</feature>
<feature type="binding site" evidence="10">
    <location>
        <begin position="179"/>
        <end position="180"/>
    </location>
    <ligand>
        <name>substrate</name>
    </ligand>
</feature>
<dbReference type="GO" id="GO:0036222">
    <property type="term" value="F:XTP diphosphatase activity"/>
    <property type="evidence" value="ECO:0007669"/>
    <property type="project" value="UniProtKB-UniRule"/>
</dbReference>
<dbReference type="EMBL" id="CP060096">
    <property type="protein sequence ID" value="QSZ26919.1"/>
    <property type="molecule type" value="Genomic_DNA"/>
</dbReference>
<feature type="active site" description="Proton acceptor" evidence="10">
    <location>
        <position position="69"/>
    </location>
</feature>
<dbReference type="Proteomes" id="UP000671913">
    <property type="component" value="Chromosome"/>
</dbReference>
<proteinExistence type="inferred from homology"/>
<name>A0A975G9S4_9THEO</name>
<keyword evidence="13" id="KW-1185">Reference proteome</keyword>
<comment type="similarity">
    <text evidence="1 10 11">Belongs to the HAM1 NTPase family.</text>
</comment>
<evidence type="ECO:0000256" key="4">
    <source>
        <dbReference type="ARBA" id="ARBA00022741"/>
    </source>
</evidence>
<dbReference type="NCBIfam" id="TIGR00042">
    <property type="entry name" value="RdgB/HAM1 family non-canonical purine NTP pyrophosphatase"/>
    <property type="match status" value="1"/>
</dbReference>
<dbReference type="GO" id="GO:0009146">
    <property type="term" value="P:purine nucleoside triphosphate catabolic process"/>
    <property type="evidence" value="ECO:0007669"/>
    <property type="project" value="UniProtKB-UniRule"/>
</dbReference>
<evidence type="ECO:0000256" key="6">
    <source>
        <dbReference type="ARBA" id="ARBA00022842"/>
    </source>
</evidence>
<comment type="catalytic activity">
    <reaction evidence="10">
        <text>ITP + H2O = IMP + diphosphate + H(+)</text>
        <dbReference type="Rhea" id="RHEA:29399"/>
        <dbReference type="ChEBI" id="CHEBI:15377"/>
        <dbReference type="ChEBI" id="CHEBI:15378"/>
        <dbReference type="ChEBI" id="CHEBI:33019"/>
        <dbReference type="ChEBI" id="CHEBI:58053"/>
        <dbReference type="ChEBI" id="CHEBI:61402"/>
        <dbReference type="EC" id="3.6.1.66"/>
    </reaction>
</comment>
<comment type="caution">
    <text evidence="10">Lacks conserved residue(s) required for the propagation of feature annotation.</text>
</comment>
<dbReference type="CDD" id="cd00515">
    <property type="entry name" value="HAM1"/>
    <property type="match status" value="1"/>
</dbReference>
<evidence type="ECO:0000313" key="13">
    <source>
        <dbReference type="Proteomes" id="UP000671913"/>
    </source>
</evidence>
<dbReference type="NCBIfam" id="NF011397">
    <property type="entry name" value="PRK14822.1"/>
    <property type="match status" value="1"/>
</dbReference>
<dbReference type="AlphaFoldDB" id="A0A975G9S4"/>
<dbReference type="KEGG" id="aaut:ACETAC_08595"/>
<protein>
    <recommendedName>
        <fullName evidence="10">dITP/XTP pyrophosphatase</fullName>
        <ecNumber evidence="10">3.6.1.66</ecNumber>
    </recommendedName>
    <alternativeName>
        <fullName evidence="10">Non-canonical purine NTP pyrophosphatase</fullName>
    </alternativeName>
    <alternativeName>
        <fullName evidence="10">Non-standard purine NTP pyrophosphatase</fullName>
    </alternativeName>
    <alternativeName>
        <fullName evidence="10">Nucleoside-triphosphate diphosphatase</fullName>
    </alternativeName>
    <alternativeName>
        <fullName evidence="10">Nucleoside-triphosphate pyrophosphatase</fullName>
        <shortName evidence="10">NTPase</shortName>
    </alternativeName>
</protein>
<evidence type="ECO:0000256" key="8">
    <source>
        <dbReference type="ARBA" id="ARBA00051875"/>
    </source>
</evidence>
<dbReference type="EC" id="3.6.1.66" evidence="10"/>
<dbReference type="GO" id="GO:0035870">
    <property type="term" value="F:dITP diphosphatase activity"/>
    <property type="evidence" value="ECO:0007669"/>
    <property type="project" value="UniProtKB-UniRule"/>
</dbReference>
<comment type="function">
    <text evidence="10">Pyrophosphatase that catalyzes the hydrolysis of nucleoside triphosphates to their monophosphate derivatives, with a high preference for the non-canonical purine nucleotides XTP (xanthosine triphosphate), dITP (deoxyinosine triphosphate) and ITP. Seems to function as a house-cleaning enzyme that removes non-canonical purine nucleotides from the nucleotide pool, thus preventing their incorporation into DNA/RNA and avoiding chromosomal lesions.</text>
</comment>
<dbReference type="InterPro" id="IPR029001">
    <property type="entry name" value="ITPase-like_fam"/>
</dbReference>
<keyword evidence="6 10" id="KW-0460">Magnesium</keyword>
<organism evidence="12 13">
    <name type="scientific">Aceticella autotrophica</name>
    <dbReference type="NCBI Taxonomy" id="2755338"/>
    <lineage>
        <taxon>Bacteria</taxon>
        <taxon>Bacillati</taxon>
        <taxon>Bacillota</taxon>
        <taxon>Clostridia</taxon>
        <taxon>Thermoanaerobacterales</taxon>
        <taxon>Thermoanaerobacteraceae</taxon>
        <taxon>Aceticella</taxon>
    </lineage>
</organism>
<feature type="binding site" evidence="10">
    <location>
        <position position="70"/>
    </location>
    <ligand>
        <name>substrate</name>
    </ligand>
</feature>
<evidence type="ECO:0000256" key="2">
    <source>
        <dbReference type="ARBA" id="ARBA00011738"/>
    </source>
</evidence>
<dbReference type="Pfam" id="PF01725">
    <property type="entry name" value="Ham1p_like"/>
    <property type="match status" value="1"/>
</dbReference>
<comment type="subunit">
    <text evidence="2 10">Homodimer.</text>
</comment>
<dbReference type="GO" id="GO:0036220">
    <property type="term" value="F:ITP diphosphatase activity"/>
    <property type="evidence" value="ECO:0007669"/>
    <property type="project" value="UniProtKB-UniRule"/>
</dbReference>
<reference evidence="12" key="1">
    <citation type="submission" date="2020-08" db="EMBL/GenBank/DDBJ databases">
        <title>Genomic insights into the carbon and energy metabolism of the first obligate autotrophic acetogenic bacterium Aceticella autotrophica gen. nov., sp. nov.</title>
        <authorList>
            <person name="Toshchakov S.V."/>
            <person name="Elcheninov A.G."/>
            <person name="Kublanov I.V."/>
            <person name="Frolov E.N."/>
            <person name="Lebedinsky A.V."/>
        </authorList>
    </citation>
    <scope>NUCLEOTIDE SEQUENCE</scope>
    <source>
        <strain evidence="12">3443-3Ac</strain>
    </source>
</reference>
<feature type="binding site" evidence="10">
    <location>
        <position position="69"/>
    </location>
    <ligand>
        <name>Mg(2+)</name>
        <dbReference type="ChEBI" id="CHEBI:18420"/>
    </ligand>
</feature>
<keyword evidence="3 10" id="KW-0479">Metal-binding</keyword>
<dbReference type="PANTHER" id="PTHR11067:SF9">
    <property type="entry name" value="INOSINE TRIPHOSPHATE PYROPHOSPHATASE"/>
    <property type="match status" value="1"/>
</dbReference>
<dbReference type="HAMAP" id="MF_01405">
    <property type="entry name" value="Non_canon_purine_NTPase"/>
    <property type="match status" value="1"/>
</dbReference>
<dbReference type="Gene3D" id="3.90.950.10">
    <property type="match status" value="1"/>
</dbReference>
<feature type="binding site" evidence="10">
    <location>
        <begin position="151"/>
        <end position="154"/>
    </location>
    <ligand>
        <name>substrate</name>
    </ligand>
</feature>
<keyword evidence="7 10" id="KW-0546">Nucleotide metabolism</keyword>
<dbReference type="InterPro" id="IPR020922">
    <property type="entry name" value="dITP/XTP_pyrophosphatase"/>
</dbReference>
<dbReference type="GO" id="GO:0017111">
    <property type="term" value="F:ribonucleoside triphosphate phosphatase activity"/>
    <property type="evidence" value="ECO:0007669"/>
    <property type="project" value="InterPro"/>
</dbReference>
<evidence type="ECO:0000256" key="7">
    <source>
        <dbReference type="ARBA" id="ARBA00023080"/>
    </source>
</evidence>
<gene>
    <name evidence="12" type="ORF">ACETAC_08595</name>
</gene>
<keyword evidence="4 10" id="KW-0547">Nucleotide-binding</keyword>
<dbReference type="GO" id="GO:0005829">
    <property type="term" value="C:cytosol"/>
    <property type="evidence" value="ECO:0007669"/>
    <property type="project" value="TreeGrafter"/>
</dbReference>
<evidence type="ECO:0000313" key="12">
    <source>
        <dbReference type="EMBL" id="QSZ26919.1"/>
    </source>
</evidence>
<evidence type="ECO:0000256" key="3">
    <source>
        <dbReference type="ARBA" id="ARBA00022723"/>
    </source>
</evidence>
<evidence type="ECO:0000256" key="9">
    <source>
        <dbReference type="ARBA" id="ARBA00052017"/>
    </source>
</evidence>
<accession>A0A975G9S4</accession>
<dbReference type="FunFam" id="3.90.950.10:FF:000001">
    <property type="entry name" value="dITP/XTP pyrophosphatase"/>
    <property type="match status" value="1"/>
</dbReference>
<dbReference type="PANTHER" id="PTHR11067">
    <property type="entry name" value="INOSINE TRIPHOSPHATE PYROPHOSPHATASE/HAM1 PROTEIN"/>
    <property type="match status" value="1"/>
</dbReference>
<dbReference type="GO" id="GO:0009117">
    <property type="term" value="P:nucleotide metabolic process"/>
    <property type="evidence" value="ECO:0007669"/>
    <property type="project" value="UniProtKB-KW"/>
</dbReference>
<dbReference type="RefSeq" id="WP_284679607.1">
    <property type="nucleotide sequence ID" value="NZ_CP060096.1"/>
</dbReference>
<comment type="cofactor">
    <cofactor evidence="10">
        <name>Mg(2+)</name>
        <dbReference type="ChEBI" id="CHEBI:18420"/>
    </cofactor>
    <text evidence="10">Binds 1 Mg(2+) ion per subunit.</text>
</comment>
<evidence type="ECO:0000256" key="1">
    <source>
        <dbReference type="ARBA" id="ARBA00008023"/>
    </source>
</evidence>